<dbReference type="InterPro" id="IPR013149">
    <property type="entry name" value="ADH-like_C"/>
</dbReference>
<evidence type="ECO:0000256" key="6">
    <source>
        <dbReference type="RuleBase" id="RU361277"/>
    </source>
</evidence>
<dbReference type="CDD" id="cd08285">
    <property type="entry name" value="NADP_ADH"/>
    <property type="match status" value="1"/>
</dbReference>
<comment type="cofactor">
    <cofactor evidence="1 6">
        <name>Zn(2+)</name>
        <dbReference type="ChEBI" id="CHEBI:29105"/>
    </cofactor>
</comment>
<accession>A0ABU3Z4H1</accession>
<dbReference type="Pfam" id="PF08240">
    <property type="entry name" value="ADH_N"/>
    <property type="match status" value="1"/>
</dbReference>
<dbReference type="SUPFAM" id="SSF50129">
    <property type="entry name" value="GroES-like"/>
    <property type="match status" value="1"/>
</dbReference>
<evidence type="ECO:0000256" key="3">
    <source>
        <dbReference type="ARBA" id="ARBA00022723"/>
    </source>
</evidence>
<dbReference type="PROSITE" id="PS00059">
    <property type="entry name" value="ADH_ZINC"/>
    <property type="match status" value="1"/>
</dbReference>
<feature type="domain" description="Enoyl reductase (ER)" evidence="7">
    <location>
        <begin position="8"/>
        <end position="346"/>
    </location>
</feature>
<keyword evidence="4 6" id="KW-0862">Zinc</keyword>
<dbReference type="InterPro" id="IPR011032">
    <property type="entry name" value="GroES-like_sf"/>
</dbReference>
<evidence type="ECO:0000313" key="9">
    <source>
        <dbReference type="Proteomes" id="UP001273768"/>
    </source>
</evidence>
<dbReference type="SUPFAM" id="SSF51735">
    <property type="entry name" value="NAD(P)-binding Rossmann-fold domains"/>
    <property type="match status" value="1"/>
</dbReference>
<dbReference type="PANTHER" id="PTHR42813">
    <property type="entry name" value="ZINC-TYPE ALCOHOL DEHYDROGENASE-LIKE"/>
    <property type="match status" value="1"/>
</dbReference>
<reference evidence="8 9" key="1">
    <citation type="submission" date="2020-05" db="EMBL/GenBank/DDBJ databases">
        <title>Isolation and characterization of methanoarchaea from a cold seep at offshore SW Taiwan.</title>
        <authorList>
            <person name="Chen Y.-W."/>
            <person name="Chen S.-C."/>
            <person name="Lai M.-C."/>
        </authorList>
    </citation>
    <scope>NUCLEOTIDE SEQUENCE [LARGE SCALE GENOMIC DNA]</scope>
    <source>
        <strain evidence="8 9">YWC-01</strain>
    </source>
</reference>
<organism evidence="8 9">
    <name type="scientific">Methanoculleus nereidis</name>
    <dbReference type="NCBI Taxonomy" id="2735141"/>
    <lineage>
        <taxon>Archaea</taxon>
        <taxon>Methanobacteriati</taxon>
        <taxon>Methanobacteriota</taxon>
        <taxon>Stenosarchaea group</taxon>
        <taxon>Methanomicrobia</taxon>
        <taxon>Methanomicrobiales</taxon>
        <taxon>Methanomicrobiaceae</taxon>
        <taxon>Methanoculleus</taxon>
    </lineage>
</organism>
<keyword evidence="3 6" id="KW-0479">Metal-binding</keyword>
<sequence>MKGLARIGKDKIGWVEKDRPVAGPRDAILRPLALAPCTSEVHMIWGDIGDYMPTDRVVGHEAVGIVDEVGSEVGDFKPGDRVIVPAITPNYLRTPSQRGFAQHCDGMCSGMPFCMAKDGVFAEYFHVNDADAQLTPIPDGVSLEQALMIGDMMTTGFYGAELANVQLGSTVAVFGIGPVGLMAVAGAHLLGAARILAVGSRPNAVKVAREYGATEIIDYHNGDTVAQIMGLTDGKGVDAAITAGGDVSTIGQAVEVLQPGGTVGNVNVMEHAESIPIPLGAWGGGLGDKTIRGGLCPGGRARMERLAALVRYGRIDPGKLVTHRFTNFEDIEEALLLMHEKPKNLIKPAVILE</sequence>
<name>A0ABU3Z4H1_9EURY</name>
<keyword evidence="5" id="KW-0560">Oxidoreductase</keyword>
<dbReference type="Pfam" id="PF00107">
    <property type="entry name" value="ADH_zinc_N"/>
    <property type="match status" value="1"/>
</dbReference>
<protein>
    <submittedName>
        <fullName evidence="8">NAD(P)-dependent alcohol dehydrogenase</fullName>
    </submittedName>
</protein>
<dbReference type="PANTHER" id="PTHR42813:SF4">
    <property type="entry name" value="NADP-DEPENDENT ISOPROPANOL DEHYDROGENASE"/>
    <property type="match status" value="1"/>
</dbReference>
<evidence type="ECO:0000313" key="8">
    <source>
        <dbReference type="EMBL" id="MDV4343717.1"/>
    </source>
</evidence>
<dbReference type="RefSeq" id="WP_317296899.1">
    <property type="nucleotide sequence ID" value="NZ_JABFFQ010000010.1"/>
</dbReference>
<dbReference type="Gene3D" id="3.90.180.10">
    <property type="entry name" value="Medium-chain alcohol dehydrogenases, catalytic domain"/>
    <property type="match status" value="1"/>
</dbReference>
<proteinExistence type="inferred from homology"/>
<evidence type="ECO:0000256" key="2">
    <source>
        <dbReference type="ARBA" id="ARBA00008072"/>
    </source>
</evidence>
<evidence type="ECO:0000259" key="7">
    <source>
        <dbReference type="SMART" id="SM00829"/>
    </source>
</evidence>
<dbReference type="InterPro" id="IPR020843">
    <property type="entry name" value="ER"/>
</dbReference>
<dbReference type="SMART" id="SM00829">
    <property type="entry name" value="PKS_ER"/>
    <property type="match status" value="1"/>
</dbReference>
<dbReference type="InterPro" id="IPR013154">
    <property type="entry name" value="ADH-like_N"/>
</dbReference>
<keyword evidence="9" id="KW-1185">Reference proteome</keyword>
<dbReference type="EMBL" id="JABFFQ010000010">
    <property type="protein sequence ID" value="MDV4343717.1"/>
    <property type="molecule type" value="Genomic_DNA"/>
</dbReference>
<evidence type="ECO:0000256" key="4">
    <source>
        <dbReference type="ARBA" id="ARBA00022833"/>
    </source>
</evidence>
<dbReference type="InterPro" id="IPR002328">
    <property type="entry name" value="ADH_Zn_CS"/>
</dbReference>
<comment type="caution">
    <text evidence="8">The sequence shown here is derived from an EMBL/GenBank/DDBJ whole genome shotgun (WGS) entry which is preliminary data.</text>
</comment>
<evidence type="ECO:0000256" key="1">
    <source>
        <dbReference type="ARBA" id="ARBA00001947"/>
    </source>
</evidence>
<evidence type="ECO:0000256" key="5">
    <source>
        <dbReference type="ARBA" id="ARBA00023002"/>
    </source>
</evidence>
<dbReference type="InterPro" id="IPR036291">
    <property type="entry name" value="NAD(P)-bd_dom_sf"/>
</dbReference>
<dbReference type="Gene3D" id="3.40.50.720">
    <property type="entry name" value="NAD(P)-binding Rossmann-like Domain"/>
    <property type="match status" value="1"/>
</dbReference>
<dbReference type="Proteomes" id="UP001273768">
    <property type="component" value="Unassembled WGS sequence"/>
</dbReference>
<gene>
    <name evidence="8" type="ORF">HL657_11180</name>
</gene>
<comment type="similarity">
    <text evidence="2 6">Belongs to the zinc-containing alcohol dehydrogenase family.</text>
</comment>